<dbReference type="EMBL" id="RJVK01000002">
    <property type="protein sequence ID" value="ROR39927.1"/>
    <property type="molecule type" value="Genomic_DNA"/>
</dbReference>
<evidence type="ECO:0000256" key="3">
    <source>
        <dbReference type="ARBA" id="ARBA00022781"/>
    </source>
</evidence>
<evidence type="ECO:0000313" key="7">
    <source>
        <dbReference type="EMBL" id="QCI27895.1"/>
    </source>
</evidence>
<reference evidence="8 9" key="2">
    <citation type="submission" date="2018-11" db="EMBL/GenBank/DDBJ databases">
        <title>Genomic Encyclopedia of Type Strains, Phase IV (KMG-IV): sequencing the most valuable type-strain genomes for metagenomic binning, comparative biology and taxonomic classification.</title>
        <authorList>
            <person name="Goeker M."/>
        </authorList>
    </citation>
    <scope>NUCLEOTIDE SEQUENCE [LARGE SCALE GENOMIC DNA]</scope>
    <source>
        <strain evidence="8 9">DSM 27783</strain>
    </source>
</reference>
<dbReference type="GO" id="GO:0046933">
    <property type="term" value="F:proton-transporting ATP synthase activity, rotational mechanism"/>
    <property type="evidence" value="ECO:0007669"/>
    <property type="project" value="InterPro"/>
</dbReference>
<comment type="subcellular location">
    <subcellularLocation>
        <location evidence="1">Membrane</location>
    </subcellularLocation>
</comment>
<reference evidence="7" key="3">
    <citation type="submission" date="2019-06" db="EMBL/GenBank/DDBJ databases">
        <title>A comparative analysis of the Nautiliaceae.</title>
        <authorList>
            <person name="Grosche A."/>
            <person name="Smedile F."/>
            <person name="Vetriani C."/>
        </authorList>
    </citation>
    <scope>NUCLEOTIDE SEQUENCE</scope>
    <source>
        <strain evidence="7">TB6</strain>
    </source>
</reference>
<dbReference type="InterPro" id="IPR000711">
    <property type="entry name" value="ATPase_OSCP/dsu"/>
</dbReference>
<keyword evidence="3" id="KW-0375">Hydrogen ion transport</keyword>
<dbReference type="EMBL" id="CP027432">
    <property type="protein sequence ID" value="QCI27895.1"/>
    <property type="molecule type" value="Genomic_DNA"/>
</dbReference>
<evidence type="ECO:0000313" key="10">
    <source>
        <dbReference type="Proteomes" id="UP000298805"/>
    </source>
</evidence>
<dbReference type="NCBIfam" id="NF006291">
    <property type="entry name" value="PRK08474.1"/>
    <property type="match status" value="1"/>
</dbReference>
<keyword evidence="2" id="KW-0813">Transport</keyword>
<dbReference type="Gene3D" id="1.10.520.20">
    <property type="entry name" value="N-terminal domain of the delta subunit of the F1F0-ATP synthase"/>
    <property type="match status" value="1"/>
</dbReference>
<evidence type="ECO:0000256" key="4">
    <source>
        <dbReference type="ARBA" id="ARBA00023065"/>
    </source>
</evidence>
<keyword evidence="5" id="KW-0472">Membrane</keyword>
<evidence type="ECO:0000256" key="6">
    <source>
        <dbReference type="ARBA" id="ARBA00023310"/>
    </source>
</evidence>
<dbReference type="Pfam" id="PF00213">
    <property type="entry name" value="OSCP"/>
    <property type="match status" value="1"/>
</dbReference>
<dbReference type="GO" id="GO:0016020">
    <property type="term" value="C:membrane"/>
    <property type="evidence" value="ECO:0007669"/>
    <property type="project" value="UniProtKB-SubCell"/>
</dbReference>
<dbReference type="PANTHER" id="PTHR11910">
    <property type="entry name" value="ATP SYNTHASE DELTA CHAIN"/>
    <property type="match status" value="1"/>
</dbReference>
<evidence type="ECO:0000313" key="9">
    <source>
        <dbReference type="Proteomes" id="UP000272781"/>
    </source>
</evidence>
<evidence type="ECO:0000256" key="2">
    <source>
        <dbReference type="ARBA" id="ARBA00022448"/>
    </source>
</evidence>
<protein>
    <submittedName>
        <fullName evidence="8">F-type H+-transporting ATPase subunit delta</fullName>
    </submittedName>
    <submittedName>
        <fullName evidence="7">F0F1 ATP synthase subunit delta</fullName>
    </submittedName>
</protein>
<evidence type="ECO:0000256" key="1">
    <source>
        <dbReference type="ARBA" id="ARBA00004370"/>
    </source>
</evidence>
<organism evidence="8 9">
    <name type="scientific">Caminibacter pacificus</name>
    <dbReference type="NCBI Taxonomy" id="1424653"/>
    <lineage>
        <taxon>Bacteria</taxon>
        <taxon>Pseudomonadati</taxon>
        <taxon>Campylobacterota</taxon>
        <taxon>Epsilonproteobacteria</taxon>
        <taxon>Nautiliales</taxon>
        <taxon>Nautiliaceae</taxon>
        <taxon>Caminibacter</taxon>
    </lineage>
</organism>
<keyword evidence="10" id="KW-1185">Reference proteome</keyword>
<reference evidence="10" key="1">
    <citation type="submission" date="2018-03" db="EMBL/GenBank/DDBJ databases">
        <title>A comparative analysis of the Nautiliaceae.</title>
        <authorList>
            <person name="Grosche A."/>
            <person name="Smedile F."/>
            <person name="Vetriani C."/>
        </authorList>
    </citation>
    <scope>NUCLEOTIDE SEQUENCE [LARGE SCALE GENOMIC DNA]</scope>
    <source>
        <strain evidence="10">TB6</strain>
    </source>
</reference>
<dbReference type="Proteomes" id="UP000272781">
    <property type="component" value="Unassembled WGS sequence"/>
</dbReference>
<accession>A0AAJ4RCP1</accession>
<dbReference type="AlphaFoldDB" id="A0AAJ4RCP1"/>
<evidence type="ECO:0000256" key="5">
    <source>
        <dbReference type="ARBA" id="ARBA00023136"/>
    </source>
</evidence>
<dbReference type="SUPFAM" id="SSF47928">
    <property type="entry name" value="N-terminal domain of the delta subunit of the F1F0-ATP synthase"/>
    <property type="match status" value="1"/>
</dbReference>
<name>A0AAJ4RCP1_9BACT</name>
<dbReference type="Proteomes" id="UP000298805">
    <property type="component" value="Chromosome"/>
</dbReference>
<keyword evidence="4" id="KW-0406">Ion transport</keyword>
<keyword evidence="6" id="KW-0066">ATP synthesis</keyword>
<evidence type="ECO:0000313" key="8">
    <source>
        <dbReference type="EMBL" id="ROR39927.1"/>
    </source>
</evidence>
<sequence>MVVEKYTKALMASLNEDEVVKVYEAIARLALVAKDEKFILIVKSPLLSVDEKVKILSEIAECNNEKFLNFIRILLENKRMDLIKEIHQSLYEKVSNLFKTYAGRVEGKVSEETLKAIEKKLSEKFGANIKLQLKESELNGIKVFVDVLNVEVSIVEDRVKQELLNKILKAI</sequence>
<dbReference type="RefSeq" id="WP_123352312.1">
    <property type="nucleotide sequence ID" value="NZ_CP027432.2"/>
</dbReference>
<dbReference type="InterPro" id="IPR026015">
    <property type="entry name" value="ATP_synth_OSCP/delta_N_sf"/>
</dbReference>
<proteinExistence type="predicted"/>
<gene>
    <name evidence="7" type="ORF">C6V80_02610</name>
    <name evidence="8" type="ORF">EDC58_0906</name>
</gene>